<dbReference type="HOGENOM" id="CLU_3363306_0_0_9"/>
<dbReference type="AlphaFoldDB" id="D3G0A5"/>
<sequence>MGSGISRELKALANHQTTQQPVTQKASKLVGWLGG</sequence>
<feature type="compositionally biased region" description="Polar residues" evidence="1">
    <location>
        <begin position="14"/>
        <end position="26"/>
    </location>
</feature>
<evidence type="ECO:0000313" key="2">
    <source>
        <dbReference type="EMBL" id="ADC49380.1"/>
    </source>
</evidence>
<organism evidence="2 3">
    <name type="scientific">Alkalihalophilus pseudofirmus (strain ATCC BAA-2126 / JCM 17055 / OF4)</name>
    <name type="common">Bacillus pseudofirmus</name>
    <dbReference type="NCBI Taxonomy" id="398511"/>
    <lineage>
        <taxon>Bacteria</taxon>
        <taxon>Bacillati</taxon>
        <taxon>Bacillota</taxon>
        <taxon>Bacilli</taxon>
        <taxon>Bacillales</taxon>
        <taxon>Bacillaceae</taxon>
        <taxon>Alkalihalophilus</taxon>
    </lineage>
</organism>
<dbReference type="Proteomes" id="UP000001544">
    <property type="component" value="Chromosome"/>
</dbReference>
<dbReference type="EMBL" id="CP001878">
    <property type="protein sequence ID" value="ADC49380.1"/>
    <property type="molecule type" value="Genomic_DNA"/>
</dbReference>
<evidence type="ECO:0000313" key="3">
    <source>
        <dbReference type="Proteomes" id="UP000001544"/>
    </source>
</evidence>
<keyword evidence="3" id="KW-1185">Reference proteome</keyword>
<accession>D3G0A5</accession>
<evidence type="ECO:0000256" key="1">
    <source>
        <dbReference type="SAM" id="MobiDB-lite"/>
    </source>
</evidence>
<protein>
    <submittedName>
        <fullName evidence="2">Uncharacterized protein</fullName>
    </submittedName>
</protein>
<dbReference type="KEGG" id="bpf:BpOF4_06610"/>
<reference evidence="2 3" key="1">
    <citation type="journal article" date="2011" name="Environ. Microbiol.">
        <title>Genome of alkaliphilic Bacillus pseudofirmus OF4 reveals adaptations that support the ability to grow in an external pH range from 7.5 to 11.4.</title>
        <authorList>
            <person name="Janto B."/>
            <person name="Ahmed A."/>
            <person name="Ito M."/>
            <person name="Liu J."/>
            <person name="Hicks D.B."/>
            <person name="Pagni S."/>
            <person name="Fackelmayer O.J."/>
            <person name="Smith T.A."/>
            <person name="Earl J."/>
            <person name="Elbourne L.D."/>
            <person name="Hassan K."/>
            <person name="Paulsen I.T."/>
            <person name="Kolsto A.B."/>
            <person name="Tourasse N.J."/>
            <person name="Ehrlich G.D."/>
            <person name="Boissy R."/>
            <person name="Ivey D.M."/>
            <person name="Li G."/>
            <person name="Xue Y."/>
            <person name="Ma Y."/>
            <person name="Hu F.Z."/>
            <person name="Krulwich T.A."/>
        </authorList>
    </citation>
    <scope>NUCLEOTIDE SEQUENCE [LARGE SCALE GENOMIC DNA]</scope>
    <source>
        <strain evidence="3">ATCC BAA-2126 / JCM 17055 / OF4</strain>
    </source>
</reference>
<feature type="region of interest" description="Disordered" evidence="1">
    <location>
        <begin position="1"/>
        <end position="35"/>
    </location>
</feature>
<gene>
    <name evidence="2" type="ordered locus">BpOF4_06610</name>
</gene>
<proteinExistence type="predicted"/>
<name>D3G0A5_ALKPO</name>